<proteinExistence type="predicted"/>
<accession>A0AAN9JTJ6</accession>
<name>A0AAN9JTJ6_CANGL</name>
<dbReference type="EMBL" id="JAYMYQ010000011">
    <property type="protein sequence ID" value="KAK7305250.1"/>
    <property type="molecule type" value="Genomic_DNA"/>
</dbReference>
<evidence type="ECO:0000313" key="2">
    <source>
        <dbReference type="Proteomes" id="UP001367508"/>
    </source>
</evidence>
<gene>
    <name evidence="1" type="ORF">VNO77_43152</name>
</gene>
<dbReference type="Proteomes" id="UP001367508">
    <property type="component" value="Unassembled WGS sequence"/>
</dbReference>
<comment type="caution">
    <text evidence="1">The sequence shown here is derived from an EMBL/GenBank/DDBJ whole genome shotgun (WGS) entry which is preliminary data.</text>
</comment>
<dbReference type="AlphaFoldDB" id="A0AAN9JTJ6"/>
<keyword evidence="2" id="KW-1185">Reference proteome</keyword>
<sequence>MLGWNLILSSKQSNGPNDLLQSNHPIYCIWCITVSVSRSLATGEPSQRSDLSFLTLPSPKLRFYIIPKATIQRTTFPRTR</sequence>
<evidence type="ECO:0000313" key="1">
    <source>
        <dbReference type="EMBL" id="KAK7305250.1"/>
    </source>
</evidence>
<reference evidence="1 2" key="1">
    <citation type="submission" date="2024-01" db="EMBL/GenBank/DDBJ databases">
        <title>The genomes of 5 underutilized Papilionoideae crops provide insights into root nodulation and disease resistanc.</title>
        <authorList>
            <person name="Jiang F."/>
        </authorList>
    </citation>
    <scope>NUCLEOTIDE SEQUENCE [LARGE SCALE GENOMIC DNA]</scope>
    <source>
        <strain evidence="1">LVBAO_FW01</strain>
        <tissue evidence="1">Leaves</tissue>
    </source>
</reference>
<organism evidence="1 2">
    <name type="scientific">Canavalia gladiata</name>
    <name type="common">Sword bean</name>
    <name type="synonym">Dolichos gladiatus</name>
    <dbReference type="NCBI Taxonomy" id="3824"/>
    <lineage>
        <taxon>Eukaryota</taxon>
        <taxon>Viridiplantae</taxon>
        <taxon>Streptophyta</taxon>
        <taxon>Embryophyta</taxon>
        <taxon>Tracheophyta</taxon>
        <taxon>Spermatophyta</taxon>
        <taxon>Magnoliopsida</taxon>
        <taxon>eudicotyledons</taxon>
        <taxon>Gunneridae</taxon>
        <taxon>Pentapetalae</taxon>
        <taxon>rosids</taxon>
        <taxon>fabids</taxon>
        <taxon>Fabales</taxon>
        <taxon>Fabaceae</taxon>
        <taxon>Papilionoideae</taxon>
        <taxon>50 kb inversion clade</taxon>
        <taxon>NPAAA clade</taxon>
        <taxon>indigoferoid/millettioid clade</taxon>
        <taxon>Phaseoleae</taxon>
        <taxon>Canavalia</taxon>
    </lineage>
</organism>
<protein>
    <submittedName>
        <fullName evidence="1">Uncharacterized protein</fullName>
    </submittedName>
</protein>